<accession>A0A8J4PNX6</accession>
<reference evidence="2" key="1">
    <citation type="submission" date="2020-01" db="EMBL/GenBank/DDBJ databases">
        <title>Development of genomics and gene disruption for Polysphondylium violaceum indicates a role for the polyketide synthase stlB in stalk morphogenesis.</title>
        <authorList>
            <person name="Narita B."/>
            <person name="Kawabe Y."/>
            <person name="Kin K."/>
            <person name="Saito T."/>
            <person name="Gibbs R."/>
            <person name="Kuspa A."/>
            <person name="Muzny D."/>
            <person name="Queller D."/>
            <person name="Richards S."/>
            <person name="Strassman J."/>
            <person name="Sucgang R."/>
            <person name="Worley K."/>
            <person name="Schaap P."/>
        </authorList>
    </citation>
    <scope>NUCLEOTIDE SEQUENCE</scope>
    <source>
        <strain evidence="2">QSvi11</strain>
    </source>
</reference>
<feature type="region of interest" description="Disordered" evidence="1">
    <location>
        <begin position="17"/>
        <end position="66"/>
    </location>
</feature>
<keyword evidence="3" id="KW-1185">Reference proteome</keyword>
<gene>
    <name evidence="2" type="ORF">CYY_007718</name>
</gene>
<dbReference type="EMBL" id="AJWJ01000427">
    <property type="protein sequence ID" value="KAF2070968.1"/>
    <property type="molecule type" value="Genomic_DNA"/>
</dbReference>
<feature type="compositionally biased region" description="Low complexity" evidence="1">
    <location>
        <begin position="50"/>
        <end position="66"/>
    </location>
</feature>
<evidence type="ECO:0000313" key="2">
    <source>
        <dbReference type="EMBL" id="KAF2070968.1"/>
    </source>
</evidence>
<proteinExistence type="predicted"/>
<feature type="compositionally biased region" description="Low complexity" evidence="1">
    <location>
        <begin position="25"/>
        <end position="35"/>
    </location>
</feature>
<organism evidence="2 3">
    <name type="scientific">Polysphondylium violaceum</name>
    <dbReference type="NCBI Taxonomy" id="133409"/>
    <lineage>
        <taxon>Eukaryota</taxon>
        <taxon>Amoebozoa</taxon>
        <taxon>Evosea</taxon>
        <taxon>Eumycetozoa</taxon>
        <taxon>Dictyostelia</taxon>
        <taxon>Dictyosteliales</taxon>
        <taxon>Dictyosteliaceae</taxon>
        <taxon>Polysphondylium</taxon>
    </lineage>
</organism>
<name>A0A8J4PNX6_9MYCE</name>
<protein>
    <submittedName>
        <fullName evidence="2">Uncharacterized protein</fullName>
    </submittedName>
</protein>
<comment type="caution">
    <text evidence="2">The sequence shown here is derived from an EMBL/GenBank/DDBJ whole genome shotgun (WGS) entry which is preliminary data.</text>
</comment>
<dbReference type="AlphaFoldDB" id="A0A8J4PNX6"/>
<sequence length="106" mass="12276">MNDQEFFNLLNQYPLRDENAQTSHQQQQSQPQSQPNIFSMLNSFMGGMRSPSTPASPSTTTTTTTTTTDNDIFWIKFREFLEKNISDKEKVNQVYNNFKLSQQKSV</sequence>
<dbReference type="OrthoDB" id="19292at2759"/>
<dbReference type="Proteomes" id="UP000695562">
    <property type="component" value="Unassembled WGS sequence"/>
</dbReference>
<evidence type="ECO:0000256" key="1">
    <source>
        <dbReference type="SAM" id="MobiDB-lite"/>
    </source>
</evidence>
<evidence type="ECO:0000313" key="3">
    <source>
        <dbReference type="Proteomes" id="UP000695562"/>
    </source>
</evidence>